<dbReference type="KEGG" id="ipu:108263099"/>
<dbReference type="InterPro" id="IPR051970">
    <property type="entry name" value="TEL2_Regulation"/>
</dbReference>
<dbReference type="PANTHER" id="PTHR15830:SF10">
    <property type="entry name" value="TELOMERE LENGTH REGULATION PROTEIN TEL2 HOMOLOG"/>
    <property type="match status" value="1"/>
</dbReference>
<keyword evidence="7" id="KW-0472">Membrane</keyword>
<feature type="domain" description="TELO2 ARM repeat" evidence="11">
    <location>
        <begin position="280"/>
        <end position="420"/>
    </location>
</feature>
<protein>
    <recommendedName>
        <fullName evidence="5">Telomere length regulation protein TEL2 homolog</fullName>
    </recommendedName>
</protein>
<dbReference type="GO" id="GO:0051083">
    <property type="term" value="P:'de novo' cotranslational protein folding"/>
    <property type="evidence" value="ECO:0007669"/>
    <property type="project" value="TreeGrafter"/>
</dbReference>
<dbReference type="Gene3D" id="1.25.40.720">
    <property type="entry name" value="Telomere length regulation protein 2, C-terminal domain"/>
    <property type="match status" value="2"/>
</dbReference>
<evidence type="ECO:0000256" key="5">
    <source>
        <dbReference type="ARBA" id="ARBA00018231"/>
    </source>
</evidence>
<dbReference type="GO" id="GO:0005829">
    <property type="term" value="C:cytosol"/>
    <property type="evidence" value="ECO:0007669"/>
    <property type="project" value="TreeGrafter"/>
</dbReference>
<evidence type="ECO:0000256" key="7">
    <source>
        <dbReference type="ARBA" id="ARBA00023136"/>
    </source>
</evidence>
<evidence type="ECO:0000313" key="13">
    <source>
        <dbReference type="RefSeq" id="XP_053540232.1"/>
    </source>
</evidence>
<keyword evidence="6" id="KW-0963">Cytoplasm</keyword>
<dbReference type="FunFam" id="1.25.40.720:FF:000003">
    <property type="entry name" value="Telomere length regulation protein TEL2 homolog"/>
    <property type="match status" value="1"/>
</dbReference>
<dbReference type="GeneID" id="108263099"/>
<dbReference type="Pfam" id="PF25320">
    <property type="entry name" value="TELO2_ARM"/>
    <property type="match status" value="1"/>
</dbReference>
<feature type="compositionally biased region" description="Polar residues" evidence="9">
    <location>
        <begin position="475"/>
        <end position="485"/>
    </location>
</feature>
<gene>
    <name evidence="13" type="primary">telo2</name>
</gene>
<reference evidence="13" key="2">
    <citation type="submission" date="2025-08" db="UniProtKB">
        <authorList>
            <consortium name="RefSeq"/>
        </authorList>
    </citation>
    <scope>IDENTIFICATION</scope>
    <source>
        <tissue evidence="13">Blood</tissue>
    </source>
</reference>
<evidence type="ECO:0000313" key="12">
    <source>
        <dbReference type="Proteomes" id="UP000221080"/>
    </source>
</evidence>
<keyword evidence="12" id="KW-1185">Reference proteome</keyword>
<dbReference type="AlphaFoldDB" id="A0A9F7RHF9"/>
<accession>A0A9F7RHF9</accession>
<proteinExistence type="inferred from homology"/>
<evidence type="ECO:0000256" key="8">
    <source>
        <dbReference type="ARBA" id="ARBA00023242"/>
    </source>
</evidence>
<keyword evidence="8" id="KW-0539">Nucleus</keyword>
<dbReference type="GO" id="GO:0042162">
    <property type="term" value="F:telomeric DNA binding"/>
    <property type="evidence" value="ECO:0007669"/>
    <property type="project" value="TreeGrafter"/>
</dbReference>
<organism evidence="12 13">
    <name type="scientific">Ictalurus punctatus</name>
    <name type="common">Channel catfish</name>
    <name type="synonym">Silurus punctatus</name>
    <dbReference type="NCBI Taxonomy" id="7998"/>
    <lineage>
        <taxon>Eukaryota</taxon>
        <taxon>Metazoa</taxon>
        <taxon>Chordata</taxon>
        <taxon>Craniata</taxon>
        <taxon>Vertebrata</taxon>
        <taxon>Euteleostomi</taxon>
        <taxon>Actinopterygii</taxon>
        <taxon>Neopterygii</taxon>
        <taxon>Teleostei</taxon>
        <taxon>Ostariophysi</taxon>
        <taxon>Siluriformes</taxon>
        <taxon>Ictaluridae</taxon>
        <taxon>Ictalurus</taxon>
    </lineage>
</organism>
<dbReference type="InterPro" id="IPR038528">
    <property type="entry name" value="TEL2_C_sf"/>
</dbReference>
<evidence type="ECO:0000256" key="1">
    <source>
        <dbReference type="ARBA" id="ARBA00004123"/>
    </source>
</evidence>
<feature type="compositionally biased region" description="Acidic residues" evidence="9">
    <location>
        <begin position="492"/>
        <end position="503"/>
    </location>
</feature>
<name>A0A9F7RHF9_ICTPU</name>
<feature type="region of interest" description="Disordered" evidence="9">
    <location>
        <begin position="429"/>
        <end position="519"/>
    </location>
</feature>
<evidence type="ECO:0000259" key="11">
    <source>
        <dbReference type="Pfam" id="PF25320"/>
    </source>
</evidence>
<feature type="domain" description="Telomere length regulation protein conserved" evidence="10">
    <location>
        <begin position="519"/>
        <end position="627"/>
    </location>
</feature>
<evidence type="ECO:0000256" key="6">
    <source>
        <dbReference type="ARBA" id="ARBA00022490"/>
    </source>
</evidence>
<evidence type="ECO:0000256" key="2">
    <source>
        <dbReference type="ARBA" id="ARBA00004370"/>
    </source>
</evidence>
<evidence type="ECO:0000256" key="9">
    <source>
        <dbReference type="SAM" id="MobiDB-lite"/>
    </source>
</evidence>
<dbReference type="InterPro" id="IPR019337">
    <property type="entry name" value="Telomere_length_regulation_dom"/>
</dbReference>
<reference evidence="12" key="1">
    <citation type="journal article" date="2016" name="Nat. Commun.">
        <title>The channel catfish genome sequence provides insights into the evolution of scale formation in teleosts.</title>
        <authorList>
            <person name="Liu Z."/>
            <person name="Liu S."/>
            <person name="Yao J."/>
            <person name="Bao L."/>
            <person name="Zhang J."/>
            <person name="Li Y."/>
            <person name="Jiang C."/>
            <person name="Sun L."/>
            <person name="Wang R."/>
            <person name="Zhang Y."/>
            <person name="Zhou T."/>
            <person name="Zeng Q."/>
            <person name="Fu Q."/>
            <person name="Gao S."/>
            <person name="Li N."/>
            <person name="Koren S."/>
            <person name="Jiang Y."/>
            <person name="Zimin A."/>
            <person name="Xu P."/>
            <person name="Phillippy A.M."/>
            <person name="Geng X."/>
            <person name="Song L."/>
            <person name="Sun F."/>
            <person name="Li C."/>
            <person name="Wang X."/>
            <person name="Chen A."/>
            <person name="Jin Y."/>
            <person name="Yuan Z."/>
            <person name="Yang Y."/>
            <person name="Tan S."/>
            <person name="Peatman E."/>
            <person name="Lu J."/>
            <person name="Qin Z."/>
            <person name="Dunham R."/>
            <person name="Li Z."/>
            <person name="Sonstegard T."/>
            <person name="Feng J."/>
            <person name="Danzmann R.G."/>
            <person name="Schroeder S."/>
            <person name="Scheffler B."/>
            <person name="Duke M.V."/>
            <person name="Ballard L."/>
            <person name="Kucuktas H."/>
            <person name="Kaltenboeck L."/>
            <person name="Liu H."/>
            <person name="Armbruster J."/>
            <person name="Xie Y."/>
            <person name="Kirby M.L."/>
            <person name="Tian Y."/>
            <person name="Flanagan M.E."/>
            <person name="Mu W."/>
            <person name="Waldbieser G.C."/>
        </authorList>
    </citation>
    <scope>NUCLEOTIDE SEQUENCE [LARGE SCALE GENOMIC DNA]</scope>
    <source>
        <strain evidence="12">SDA103</strain>
    </source>
</reference>
<dbReference type="GO" id="GO:0005634">
    <property type="term" value="C:nucleus"/>
    <property type="evidence" value="ECO:0007669"/>
    <property type="project" value="UniProtKB-SubCell"/>
</dbReference>
<dbReference type="FunFam" id="1.25.40.720:FF:000001">
    <property type="entry name" value="Telomere length regulation protein TEL2"/>
    <property type="match status" value="1"/>
</dbReference>
<dbReference type="RefSeq" id="XP_053540232.1">
    <property type="nucleotide sequence ID" value="XM_053684257.1"/>
</dbReference>
<evidence type="ECO:0000259" key="10">
    <source>
        <dbReference type="Pfam" id="PF10193"/>
    </source>
</evidence>
<comment type="subcellular location">
    <subcellularLocation>
        <location evidence="3">Cytoplasm</location>
    </subcellularLocation>
    <subcellularLocation>
        <location evidence="2">Membrane</location>
    </subcellularLocation>
    <subcellularLocation>
        <location evidence="1">Nucleus</location>
    </subcellularLocation>
</comment>
<sequence length="836" mass="94423">MERQTAEAQLRVRACVCACVRSIATSRDHTEISEALRTLTRYLEGGDASAEDRAEFGRAHYTHVLQMLLTSSSSDCFHRLSVDERRELWDAFFLRGPPDQALLLLLDSISSQSESSALERCVRVLEAFLTAGRVRVLLWSRCVETDPRCDSAHLREVVLNRLASLPALTANRLGTHTPPSLTEQQYYTHLALHILHTLERVCSALRAGQDCSVVFVAQLLGKVCMQGHGELVWGTLAPRLSSLTHSDALWRRVSCRLLENVPERWVESVITPLIHNLHGSSALSRVMGNLVLKNKKVQFVLTHKLLLLQYHHPVRVLRSVLGYLALDKERRPLLKQVLRSVCQVWCNSSAVRHTPVEQQLYVSKSLLLCVCLLHHTEIPELREDLLQCMLGGVQCRLDSSVERVRRMGMVVGECISRRLDTPTSQLKFQYETDEESRELLSLTEPQTKEDEDEEQLLDATHRPEAKGQSSSGQSETSQRPTTNQMPAAVEGSDSELDSDDELTPYDMSSDQVKQKATPPRYVRDCLDALMSSDDPERVESSLRAADGLLRRNISTTREVSVQFSKVLLHLEDRYNTAGFHTLRQNAMVALAVTHTQPVVEYLTAEFYSLNYSLRQRLDILEVLAVSAQELSEPITDKRVESRSVAKVTPLDRCGELEHWREVVEKRIQSKTRRISKGVSQPHKATPNRYAPVAGYFFFPLLRNYDRTQVTFDLLGSDHLVLGRLVHTLGLLMHLAINAPVATQMGKALLDFVWAVRFHADQMVRRGVLFSVCAVFLSMPCENLLLELSDDLVETRSWLADVAETDPDADCRSLAIQSLVLLEKNLKTHLQNPMLET</sequence>
<comment type="similarity">
    <text evidence="4">Belongs to the TEL2 family.</text>
</comment>
<dbReference type="Pfam" id="PF10193">
    <property type="entry name" value="Telomere_reg-2"/>
    <property type="match status" value="1"/>
</dbReference>
<evidence type="ECO:0000256" key="4">
    <source>
        <dbReference type="ARBA" id="ARBA00006133"/>
    </source>
</evidence>
<dbReference type="Proteomes" id="UP000221080">
    <property type="component" value="Chromosome 1"/>
</dbReference>
<dbReference type="PANTHER" id="PTHR15830">
    <property type="entry name" value="TELOMERE LENGTH REGULATION PROTEIN TEL2 FAMILY MEMBER"/>
    <property type="match status" value="1"/>
</dbReference>
<evidence type="ECO:0000256" key="3">
    <source>
        <dbReference type="ARBA" id="ARBA00004496"/>
    </source>
</evidence>
<dbReference type="CTD" id="9894"/>
<dbReference type="OrthoDB" id="10258062at2759"/>
<dbReference type="GO" id="GO:0051879">
    <property type="term" value="F:Hsp90 protein binding"/>
    <property type="evidence" value="ECO:0007669"/>
    <property type="project" value="TreeGrafter"/>
</dbReference>
<dbReference type="GO" id="GO:0016020">
    <property type="term" value="C:membrane"/>
    <property type="evidence" value="ECO:0007669"/>
    <property type="project" value="UniProtKB-SubCell"/>
</dbReference>
<dbReference type="InterPro" id="IPR057348">
    <property type="entry name" value="TELO2_ARM"/>
</dbReference>